<dbReference type="OrthoDB" id="5569158at2"/>
<evidence type="ECO:0000313" key="1">
    <source>
        <dbReference type="EMBL" id="TLX43219.1"/>
    </source>
</evidence>
<sequence>MALDINGDWTDADLAKLIGSVVDDRDWRLEVTKEGVATLADKTANPTGADYDEGLHCFFETWMAGTDFVGPSAAGDKTLVGKIATALRANYPALKGEKFIYVSL</sequence>
<dbReference type="Proteomes" id="UP000305131">
    <property type="component" value="Unassembled WGS sequence"/>
</dbReference>
<accession>A0A6C1KG15</accession>
<dbReference type="AlphaFoldDB" id="A0A6C1KG15"/>
<reference evidence="1 2" key="1">
    <citation type="submission" date="2019-05" db="EMBL/GenBank/DDBJ databases">
        <authorList>
            <person name="Zhou X."/>
        </authorList>
    </citation>
    <scope>NUCLEOTIDE SEQUENCE [LARGE SCALE GENOMIC DNA]</scope>
    <source>
        <strain evidence="1 2">DSM 432</strain>
    </source>
</reference>
<gene>
    <name evidence="1" type="ORF">FBQ73_11340</name>
</gene>
<comment type="caution">
    <text evidence="1">The sequence shown here is derived from an EMBL/GenBank/DDBJ whole genome shotgun (WGS) entry which is preliminary data.</text>
</comment>
<protein>
    <submittedName>
        <fullName evidence="1">Uncharacterized protein</fullName>
    </submittedName>
</protein>
<evidence type="ECO:0000313" key="2">
    <source>
        <dbReference type="Proteomes" id="UP000305131"/>
    </source>
</evidence>
<organism evidence="1 2">
    <name type="scientific">Xanthobacter autotrophicus</name>
    <dbReference type="NCBI Taxonomy" id="280"/>
    <lineage>
        <taxon>Bacteria</taxon>
        <taxon>Pseudomonadati</taxon>
        <taxon>Pseudomonadota</taxon>
        <taxon>Alphaproteobacteria</taxon>
        <taxon>Hyphomicrobiales</taxon>
        <taxon>Xanthobacteraceae</taxon>
        <taxon>Xanthobacter</taxon>
    </lineage>
</organism>
<name>A0A6C1KG15_XANAU</name>
<dbReference type="EMBL" id="VAUP01000022">
    <property type="protein sequence ID" value="TLX43219.1"/>
    <property type="molecule type" value="Genomic_DNA"/>
</dbReference>
<proteinExistence type="predicted"/>
<dbReference type="RefSeq" id="WP_138399573.1">
    <property type="nucleotide sequence ID" value="NZ_JBAFVI010000002.1"/>
</dbReference>
<dbReference type="GeneID" id="95774049"/>